<name>A0A134AA31_9FUSO</name>
<reference evidence="4" key="1">
    <citation type="submission" date="2016-01" db="EMBL/GenBank/DDBJ databases">
        <authorList>
            <person name="Mitreva M."/>
            <person name="Pepin K.H."/>
            <person name="Mihindukulasuriya K.A."/>
            <person name="Fulton R."/>
            <person name="Fronick C."/>
            <person name="O'Laughlin M."/>
            <person name="Miner T."/>
            <person name="Herter B."/>
            <person name="Rosa B.A."/>
            <person name="Cordes M."/>
            <person name="Tomlinson C."/>
            <person name="Wollam A."/>
            <person name="Palsikar V.B."/>
            <person name="Mardis E.R."/>
            <person name="Wilson R.K."/>
        </authorList>
    </citation>
    <scope>NUCLEOTIDE SEQUENCE [LARGE SCALE GENOMIC DNA]</scope>
    <source>
        <strain evidence="4">KA00185</strain>
    </source>
</reference>
<dbReference type="SUPFAM" id="SSF48179">
    <property type="entry name" value="6-phosphogluconate dehydrogenase C-terminal domain-like"/>
    <property type="match status" value="1"/>
</dbReference>
<dbReference type="InterPro" id="IPR036291">
    <property type="entry name" value="NAD(P)-bd_dom_sf"/>
</dbReference>
<dbReference type="PROSITE" id="PS51176">
    <property type="entry name" value="PDH_ADH"/>
    <property type="match status" value="1"/>
</dbReference>
<protein>
    <submittedName>
        <fullName evidence="3">Prephenate dehydrogenase</fullName>
    </submittedName>
</protein>
<dbReference type="InterPro" id="IPR008927">
    <property type="entry name" value="6-PGluconate_DH-like_C_sf"/>
</dbReference>
<dbReference type="PATRIC" id="fig|157687.3.peg.1390"/>
<evidence type="ECO:0000259" key="2">
    <source>
        <dbReference type="PROSITE" id="PS51176"/>
    </source>
</evidence>
<dbReference type="RefSeq" id="WP_231724324.1">
    <property type="nucleotide sequence ID" value="NZ_KQ960078.1"/>
</dbReference>
<proteinExistence type="predicted"/>
<dbReference type="Gene3D" id="3.40.50.720">
    <property type="entry name" value="NAD(P)-binding Rossmann-like Domain"/>
    <property type="match status" value="1"/>
</dbReference>
<dbReference type="InterPro" id="IPR050812">
    <property type="entry name" value="Preph/Arog_dehydrog"/>
</dbReference>
<dbReference type="EMBL" id="LSDD01000096">
    <property type="protein sequence ID" value="KXB64567.1"/>
    <property type="molecule type" value="Genomic_DNA"/>
</dbReference>
<dbReference type="PANTHER" id="PTHR21363:SF0">
    <property type="entry name" value="PREPHENATE DEHYDROGENASE [NADP(+)]"/>
    <property type="match status" value="1"/>
</dbReference>
<gene>
    <name evidence="3" type="ORF">HMPREF3180_01394</name>
</gene>
<feature type="domain" description="Prephenate/arogenate dehydrogenase" evidence="2">
    <location>
        <begin position="12"/>
        <end position="296"/>
    </location>
</feature>
<dbReference type="GO" id="GO:0070403">
    <property type="term" value="F:NAD+ binding"/>
    <property type="evidence" value="ECO:0007669"/>
    <property type="project" value="InterPro"/>
</dbReference>
<dbReference type="AlphaFoldDB" id="A0A134AA31"/>
<dbReference type="GO" id="GO:0004665">
    <property type="term" value="F:prephenate dehydrogenase (NADP+) activity"/>
    <property type="evidence" value="ECO:0007669"/>
    <property type="project" value="InterPro"/>
</dbReference>
<dbReference type="InterPro" id="IPR046825">
    <property type="entry name" value="PDH_C"/>
</dbReference>
<evidence type="ECO:0000313" key="3">
    <source>
        <dbReference type="EMBL" id="KXB64567.1"/>
    </source>
</evidence>
<dbReference type="Pfam" id="PF20463">
    <property type="entry name" value="PDH_C"/>
    <property type="match status" value="1"/>
</dbReference>
<dbReference type="InterPro" id="IPR003099">
    <property type="entry name" value="Prephen_DH"/>
</dbReference>
<dbReference type="Proteomes" id="UP000070483">
    <property type="component" value="Unassembled WGS sequence"/>
</dbReference>
<dbReference type="PANTHER" id="PTHR21363">
    <property type="entry name" value="PREPHENATE DEHYDROGENASE"/>
    <property type="match status" value="1"/>
</dbReference>
<dbReference type="GO" id="GO:0006571">
    <property type="term" value="P:tyrosine biosynthetic process"/>
    <property type="evidence" value="ECO:0007669"/>
    <property type="project" value="InterPro"/>
</dbReference>
<dbReference type="Gene3D" id="1.10.3660.10">
    <property type="entry name" value="6-phosphogluconate dehydrogenase C-terminal like domain"/>
    <property type="match status" value="1"/>
</dbReference>
<comment type="caution">
    <text evidence="3">The sequence shown here is derived from an EMBL/GenBank/DDBJ whole genome shotgun (WGS) entry which is preliminary data.</text>
</comment>
<keyword evidence="1" id="KW-0560">Oxidoreductase</keyword>
<keyword evidence="4" id="KW-1185">Reference proteome</keyword>
<dbReference type="InterPro" id="IPR046826">
    <property type="entry name" value="PDH_N"/>
</dbReference>
<dbReference type="Pfam" id="PF02153">
    <property type="entry name" value="PDH_N"/>
    <property type="match status" value="1"/>
</dbReference>
<organism evidence="3 4">
    <name type="scientific">Leptotrichia wadei</name>
    <dbReference type="NCBI Taxonomy" id="157687"/>
    <lineage>
        <taxon>Bacteria</taxon>
        <taxon>Fusobacteriati</taxon>
        <taxon>Fusobacteriota</taxon>
        <taxon>Fusobacteriia</taxon>
        <taxon>Fusobacteriales</taxon>
        <taxon>Leptotrichiaceae</taxon>
        <taxon>Leptotrichia</taxon>
    </lineage>
</organism>
<dbReference type="STRING" id="157687.HMPREF3180_01394"/>
<sequence>MMKNNLKRIEDLTVTIVGLGVIGAAFAQSFKEIGIKTVYGIDIDEETIKKAEEKNMINKGFLETREPLEKSDFVVITLYPNLMKSFFVNNINYFKENAIITDVVGIKEKIIGDIDPIIEENNKKNGKNIDFIFGHPMAGREKRGIDFADNRVFKGANYIIIKDKKNKKENLELLSEIVKCMGFKKVSFLTAQEHDEIIAFTSQLTHAIAVSLVNSDSEKYDTNRFIGDSYRDLTRIAKINEDLWAELFMGNKKNLLKMIQQFERELDIIKDALNNNDLGTLKEKFIISTKRREKID</sequence>
<dbReference type="SUPFAM" id="SSF51735">
    <property type="entry name" value="NAD(P)-binding Rossmann-fold domains"/>
    <property type="match status" value="1"/>
</dbReference>
<evidence type="ECO:0000256" key="1">
    <source>
        <dbReference type="ARBA" id="ARBA00023002"/>
    </source>
</evidence>
<evidence type="ECO:0000313" key="4">
    <source>
        <dbReference type="Proteomes" id="UP000070483"/>
    </source>
</evidence>
<accession>A0A134AA31</accession>
<dbReference type="GO" id="GO:0008977">
    <property type="term" value="F:prephenate dehydrogenase (NAD+) activity"/>
    <property type="evidence" value="ECO:0007669"/>
    <property type="project" value="InterPro"/>
</dbReference>